<feature type="compositionally biased region" description="Polar residues" evidence="1">
    <location>
        <begin position="256"/>
        <end position="269"/>
    </location>
</feature>
<proteinExistence type="predicted"/>
<evidence type="ECO:0000313" key="2">
    <source>
        <dbReference type="EMBL" id="JAT10727.1"/>
    </source>
</evidence>
<dbReference type="EMBL" id="GEBQ01029250">
    <property type="protein sequence ID" value="JAT10727.1"/>
    <property type="molecule type" value="Transcribed_RNA"/>
</dbReference>
<feature type="region of interest" description="Disordered" evidence="1">
    <location>
        <begin position="234"/>
        <end position="275"/>
    </location>
</feature>
<reference evidence="2" key="1">
    <citation type="submission" date="2015-11" db="EMBL/GenBank/DDBJ databases">
        <title>De novo transcriptome assembly of four potential Pierce s Disease insect vectors from Arizona vineyards.</title>
        <authorList>
            <person name="Tassone E.E."/>
        </authorList>
    </citation>
    <scope>NUCLEOTIDE SEQUENCE</scope>
</reference>
<name>A0A1B6KGX9_9HEMI</name>
<accession>A0A1B6KGX9</accession>
<feature type="region of interest" description="Disordered" evidence="1">
    <location>
        <begin position="297"/>
        <end position="366"/>
    </location>
</feature>
<feature type="non-terminal residue" evidence="2">
    <location>
        <position position="1"/>
    </location>
</feature>
<feature type="non-terminal residue" evidence="2">
    <location>
        <position position="366"/>
    </location>
</feature>
<feature type="compositionally biased region" description="Polar residues" evidence="1">
    <location>
        <begin position="340"/>
        <end position="366"/>
    </location>
</feature>
<feature type="region of interest" description="Disordered" evidence="1">
    <location>
        <begin position="66"/>
        <end position="165"/>
    </location>
</feature>
<evidence type="ECO:0000256" key="1">
    <source>
        <dbReference type="SAM" id="MobiDB-lite"/>
    </source>
</evidence>
<sequence>LAVCRQCHKTCLVSSNNHNLEATDQTDVNANPPVNEFSSLDDTSWGPLTFLSSVLSPTDPFNPVPHISVLPPSPPTSPPDNNNFWEDAELSSAKDTTTITPKEEKRSGEDVEDESDGEAEEGEEPPYRSLSPCGLRRYGTLSSLERLDPDDSDGDDTGKEQDDLPADGVVWGQLESVSQSLRGWTIRAGHFVAEKMALFERLGEDSRATSFFDRYLRTLPDQEVFSGELAATSTSLAGEDECETSGGTSGEDIWGTPTSGDSELTSPTLEQCPDCPNIGTAADDAREQLMMDELLGSVTLIPPMPSTTRTGFPQRRRLEPLPEDEEDTTESSTSPDVSECTKSYSTDQGNRSDSCVTRARSTASPS</sequence>
<dbReference type="AlphaFoldDB" id="A0A1B6KGX9"/>
<gene>
    <name evidence="2" type="ORF">g.1072</name>
</gene>
<protein>
    <submittedName>
        <fullName evidence="2">Uncharacterized protein</fullName>
    </submittedName>
</protein>
<feature type="compositionally biased region" description="Acidic residues" evidence="1">
    <location>
        <begin position="110"/>
        <end position="124"/>
    </location>
</feature>
<organism evidence="2">
    <name type="scientific">Graphocephala atropunctata</name>
    <dbReference type="NCBI Taxonomy" id="36148"/>
    <lineage>
        <taxon>Eukaryota</taxon>
        <taxon>Metazoa</taxon>
        <taxon>Ecdysozoa</taxon>
        <taxon>Arthropoda</taxon>
        <taxon>Hexapoda</taxon>
        <taxon>Insecta</taxon>
        <taxon>Pterygota</taxon>
        <taxon>Neoptera</taxon>
        <taxon>Paraneoptera</taxon>
        <taxon>Hemiptera</taxon>
        <taxon>Auchenorrhyncha</taxon>
        <taxon>Membracoidea</taxon>
        <taxon>Cicadellidae</taxon>
        <taxon>Cicadellinae</taxon>
        <taxon>Cicadellini</taxon>
        <taxon>Graphocephala</taxon>
    </lineage>
</organism>